<comment type="caution">
    <text evidence="4">The sequence shown here is derived from an EMBL/GenBank/DDBJ whole genome shotgun (WGS) entry which is preliminary data.</text>
</comment>
<dbReference type="Gene3D" id="3.40.50.720">
    <property type="entry name" value="NAD(P)-binding Rossmann-like Domain"/>
    <property type="match status" value="2"/>
</dbReference>
<feature type="compositionally biased region" description="Polar residues" evidence="3">
    <location>
        <begin position="315"/>
        <end position="327"/>
    </location>
</feature>
<dbReference type="GO" id="GO:0016491">
    <property type="term" value="F:oxidoreductase activity"/>
    <property type="evidence" value="ECO:0007669"/>
    <property type="project" value="UniProtKB-KW"/>
</dbReference>
<dbReference type="PANTHER" id="PTHR45024:SF2">
    <property type="entry name" value="SCP2 DOMAIN-CONTAINING PROTEIN"/>
    <property type="match status" value="1"/>
</dbReference>
<evidence type="ECO:0000313" key="5">
    <source>
        <dbReference type="Proteomes" id="UP000494206"/>
    </source>
</evidence>
<organism evidence="4 5">
    <name type="scientific">Caenorhabditis bovis</name>
    <dbReference type="NCBI Taxonomy" id="2654633"/>
    <lineage>
        <taxon>Eukaryota</taxon>
        <taxon>Metazoa</taxon>
        <taxon>Ecdysozoa</taxon>
        <taxon>Nematoda</taxon>
        <taxon>Chromadorea</taxon>
        <taxon>Rhabditida</taxon>
        <taxon>Rhabditina</taxon>
        <taxon>Rhabditomorpha</taxon>
        <taxon>Rhabditoidea</taxon>
        <taxon>Rhabditidae</taxon>
        <taxon>Peloderinae</taxon>
        <taxon>Caenorhabditis</taxon>
    </lineage>
</organism>
<proteinExistence type="inferred from homology"/>
<evidence type="ECO:0000256" key="2">
    <source>
        <dbReference type="ARBA" id="ARBA00023002"/>
    </source>
</evidence>
<name>A0A8S1F971_9PELO</name>
<reference evidence="4 5" key="1">
    <citation type="submission" date="2020-04" db="EMBL/GenBank/DDBJ databases">
        <authorList>
            <person name="Laetsch R D."/>
            <person name="Stevens L."/>
            <person name="Kumar S."/>
            <person name="Blaxter L. M."/>
        </authorList>
    </citation>
    <scope>NUCLEOTIDE SEQUENCE [LARGE SCALE GENOMIC DNA]</scope>
</reference>
<dbReference type="InterPro" id="IPR036291">
    <property type="entry name" value="NAD(P)-bd_dom_sf"/>
</dbReference>
<dbReference type="OrthoDB" id="47007at2759"/>
<dbReference type="InterPro" id="IPR002347">
    <property type="entry name" value="SDR_fam"/>
</dbReference>
<dbReference type="EMBL" id="CADEPM010000010">
    <property type="protein sequence ID" value="CAB3410314.1"/>
    <property type="molecule type" value="Genomic_DNA"/>
</dbReference>
<feature type="compositionally biased region" description="Low complexity" evidence="3">
    <location>
        <begin position="294"/>
        <end position="314"/>
    </location>
</feature>
<sequence>MEQLRFDDQVAAVGSCDYALCRSIATNLASRGAKVVVGGEILEDVNELAVELKNAGGDVAVSTENLVSSMTNRAFEMFGRIDIVVCYTGLHERKLNLNTSEPTNKYIYESPEAYFDPVYPTWEKFVEQNYGRLLLITDTISFETTSAGCAVAKNAMVDFTKSLVKETNNQYGCQNVKCNILAPRFENQQPEVDDYENITPLAIYLCHKQLEETGQFYYAGENTFGKVAFFKSEICFDGITSCEEIFKRWSDINGWSEITEVSLCDLENIDSTPLSLHHDMNSPIAERLRISSPDDGLLSSSSSEQKPCSRSSSSDQTSVQTGHSSVMTEYTRKLREIRKQHEANYKPPSPRPFYVPSVLIGYNIVKRGKKLVTFIFDFERSPVKVYTEICPHAYDVYEITEADFLAEIKEKMNAKGITDDEMEFQCIMRMLTSRISYANDNSYDDIFKMKSKNGPH</sequence>
<evidence type="ECO:0000313" key="4">
    <source>
        <dbReference type="EMBL" id="CAB3410314.1"/>
    </source>
</evidence>
<dbReference type="InterPro" id="IPR051687">
    <property type="entry name" value="Peroxisomal_Beta-Oxidation"/>
</dbReference>
<accession>A0A8S1F971</accession>
<keyword evidence="5" id="KW-1185">Reference proteome</keyword>
<comment type="similarity">
    <text evidence="1">Belongs to the short-chain dehydrogenases/reductases (SDR) family.</text>
</comment>
<dbReference type="AlphaFoldDB" id="A0A8S1F971"/>
<evidence type="ECO:0000256" key="1">
    <source>
        <dbReference type="ARBA" id="ARBA00006484"/>
    </source>
</evidence>
<keyword evidence="2" id="KW-0560">Oxidoreductase</keyword>
<dbReference type="PANTHER" id="PTHR45024">
    <property type="entry name" value="DEHYDROGENASES, SHORT CHAIN"/>
    <property type="match status" value="1"/>
</dbReference>
<feature type="region of interest" description="Disordered" evidence="3">
    <location>
        <begin position="294"/>
        <end position="327"/>
    </location>
</feature>
<dbReference type="Proteomes" id="UP000494206">
    <property type="component" value="Unassembled WGS sequence"/>
</dbReference>
<gene>
    <name evidence="4" type="ORF">CBOVIS_LOCUS11858</name>
</gene>
<dbReference type="Pfam" id="PF00106">
    <property type="entry name" value="adh_short"/>
    <property type="match status" value="1"/>
</dbReference>
<evidence type="ECO:0000256" key="3">
    <source>
        <dbReference type="SAM" id="MobiDB-lite"/>
    </source>
</evidence>
<protein>
    <submittedName>
        <fullName evidence="4">Uncharacterized protein</fullName>
    </submittedName>
</protein>
<dbReference type="SUPFAM" id="SSF51735">
    <property type="entry name" value="NAD(P)-binding Rossmann-fold domains"/>
    <property type="match status" value="1"/>
</dbReference>